<dbReference type="Proteomes" id="UP000612899">
    <property type="component" value="Unassembled WGS sequence"/>
</dbReference>
<protein>
    <recommendedName>
        <fullName evidence="6">DUF2786 domain-containing protein</fullName>
    </recommendedName>
</protein>
<feature type="compositionally biased region" description="Polar residues" evidence="1">
    <location>
        <begin position="239"/>
        <end position="250"/>
    </location>
</feature>
<dbReference type="Pfam" id="PF10979">
    <property type="entry name" value="DUF2786"/>
    <property type="match status" value="1"/>
</dbReference>
<feature type="domain" description="DUF2786" evidence="2">
    <location>
        <begin position="12"/>
        <end position="52"/>
    </location>
</feature>
<dbReference type="InterPro" id="IPR055592">
    <property type="entry name" value="DUF7168"/>
</dbReference>
<evidence type="ECO:0000313" key="5">
    <source>
        <dbReference type="Proteomes" id="UP000612899"/>
    </source>
</evidence>
<proteinExistence type="predicted"/>
<keyword evidence="5" id="KW-1185">Reference proteome</keyword>
<evidence type="ECO:0000259" key="2">
    <source>
        <dbReference type="Pfam" id="PF10979"/>
    </source>
</evidence>
<dbReference type="RefSeq" id="WP_239123370.1">
    <property type="nucleotide sequence ID" value="NZ_BONY01000004.1"/>
</dbReference>
<evidence type="ECO:0008006" key="6">
    <source>
        <dbReference type="Google" id="ProtNLM"/>
    </source>
</evidence>
<feature type="region of interest" description="Disordered" evidence="1">
    <location>
        <begin position="229"/>
        <end position="250"/>
    </location>
</feature>
<dbReference type="AlphaFoldDB" id="A0A8J3Q302"/>
<organism evidence="4 5">
    <name type="scientific">Rhizocola hellebori</name>
    <dbReference type="NCBI Taxonomy" id="1392758"/>
    <lineage>
        <taxon>Bacteria</taxon>
        <taxon>Bacillati</taxon>
        <taxon>Actinomycetota</taxon>
        <taxon>Actinomycetes</taxon>
        <taxon>Micromonosporales</taxon>
        <taxon>Micromonosporaceae</taxon>
        <taxon>Rhizocola</taxon>
    </lineage>
</organism>
<comment type="caution">
    <text evidence="4">The sequence shown here is derived from an EMBL/GenBank/DDBJ whole genome shotgun (WGS) entry which is preliminary data.</text>
</comment>
<gene>
    <name evidence="4" type="ORF">Rhe02_09770</name>
</gene>
<sequence length="250" mass="26915">MSEQDITEPPAKMLSKVRALLAKAQDVAATKEEAEAFFAKATELIAKYGISRALLDAQQPTGPVAADRIFTVQGPYAERKAALLYHVGEALGGKGIRLGKGPGQTVRIHLFGIESDLERAELLFTSLLLQLHRFAALDFASDPHAYKSVRKWHGDYIRGFTATVVERIRRAEANAKAAASNHPSGPSVALVLVKRSDLVRRAFAEQYPKVRKGSAVRVGQGYLHGQAAGHRADLGGTSLPGTSQGALPNR</sequence>
<dbReference type="EMBL" id="BONY01000004">
    <property type="protein sequence ID" value="GIH02910.1"/>
    <property type="molecule type" value="Genomic_DNA"/>
</dbReference>
<name>A0A8J3Q302_9ACTN</name>
<evidence type="ECO:0000259" key="3">
    <source>
        <dbReference type="Pfam" id="PF23771"/>
    </source>
</evidence>
<feature type="domain" description="DUF7168" evidence="3">
    <location>
        <begin position="81"/>
        <end position="180"/>
    </location>
</feature>
<reference evidence="4" key="1">
    <citation type="submission" date="2021-01" db="EMBL/GenBank/DDBJ databases">
        <title>Whole genome shotgun sequence of Rhizocola hellebori NBRC 109834.</title>
        <authorList>
            <person name="Komaki H."/>
            <person name="Tamura T."/>
        </authorList>
    </citation>
    <scope>NUCLEOTIDE SEQUENCE</scope>
    <source>
        <strain evidence="4">NBRC 109834</strain>
    </source>
</reference>
<evidence type="ECO:0000256" key="1">
    <source>
        <dbReference type="SAM" id="MobiDB-lite"/>
    </source>
</evidence>
<accession>A0A8J3Q302</accession>
<dbReference type="InterPro" id="IPR024498">
    <property type="entry name" value="DUF2786"/>
</dbReference>
<evidence type="ECO:0000313" key="4">
    <source>
        <dbReference type="EMBL" id="GIH02910.1"/>
    </source>
</evidence>
<dbReference type="Pfam" id="PF23771">
    <property type="entry name" value="DUF7168"/>
    <property type="match status" value="1"/>
</dbReference>